<dbReference type="Pfam" id="PF03073">
    <property type="entry name" value="TspO_MBR"/>
    <property type="match status" value="1"/>
</dbReference>
<evidence type="ECO:0000256" key="5">
    <source>
        <dbReference type="ARBA" id="ARBA00023136"/>
    </source>
</evidence>
<evidence type="ECO:0000313" key="8">
    <source>
        <dbReference type="Proteomes" id="UP000473525"/>
    </source>
</evidence>
<evidence type="ECO:0000313" key="7">
    <source>
        <dbReference type="EMBL" id="MVQ51425.1"/>
    </source>
</evidence>
<accession>A0A6L6Y1I1</accession>
<dbReference type="PANTHER" id="PTHR10057">
    <property type="entry name" value="PERIPHERAL-TYPE BENZODIAZEPINE RECEPTOR"/>
    <property type="match status" value="1"/>
</dbReference>
<feature type="transmembrane region" description="Helical" evidence="6">
    <location>
        <begin position="40"/>
        <end position="65"/>
    </location>
</feature>
<keyword evidence="3 6" id="KW-0812">Transmembrane</keyword>
<dbReference type="CDD" id="cd15904">
    <property type="entry name" value="TSPO_MBR"/>
    <property type="match status" value="1"/>
</dbReference>
<comment type="caution">
    <text evidence="7">The sequence shown here is derived from an EMBL/GenBank/DDBJ whole genome shotgun (WGS) entry which is preliminary data.</text>
</comment>
<dbReference type="InterPro" id="IPR038330">
    <property type="entry name" value="TspO/MBR-related_sf"/>
</dbReference>
<proteinExistence type="inferred from homology"/>
<reference evidence="7 8" key="1">
    <citation type="submission" date="2019-12" db="EMBL/GenBank/DDBJ databases">
        <authorList>
            <person name="Huq M.A."/>
        </authorList>
    </citation>
    <scope>NUCLEOTIDE SEQUENCE [LARGE SCALE GENOMIC DNA]</scope>
    <source>
        <strain evidence="7 8">MAH-18</strain>
    </source>
</reference>
<gene>
    <name evidence="7" type="ORF">GON03_19775</name>
</gene>
<keyword evidence="5 6" id="KW-0472">Membrane</keyword>
<evidence type="ECO:0000256" key="4">
    <source>
        <dbReference type="ARBA" id="ARBA00022989"/>
    </source>
</evidence>
<evidence type="ECO:0000256" key="6">
    <source>
        <dbReference type="SAM" id="Phobius"/>
    </source>
</evidence>
<dbReference type="Proteomes" id="UP000473525">
    <property type="component" value="Unassembled WGS sequence"/>
</dbReference>
<dbReference type="AlphaFoldDB" id="A0A6L6Y1I1"/>
<sequence>MVNTRRLAFAVLPVVAAAGLGGLGSRNAPSTYARLDKPGWAPPAAAFGPVWTALYAAIAVAGWRVHAASPRARRLHLAQLALNAAWPGVFFGAREKRASVAVIATLDAVLAAEIATLRREDPVAAALLTPYLAWTGFATALNASVSEPADSPAQR</sequence>
<evidence type="ECO:0000256" key="3">
    <source>
        <dbReference type="ARBA" id="ARBA00022692"/>
    </source>
</evidence>
<dbReference type="Gene3D" id="1.20.1260.100">
    <property type="entry name" value="TspO/MBR protein"/>
    <property type="match status" value="1"/>
</dbReference>
<keyword evidence="4 6" id="KW-1133">Transmembrane helix</keyword>
<protein>
    <submittedName>
        <fullName evidence="7">Tryptophan-rich sensory protein</fullName>
    </submittedName>
</protein>
<evidence type="ECO:0000256" key="2">
    <source>
        <dbReference type="ARBA" id="ARBA00007524"/>
    </source>
</evidence>
<keyword evidence="8" id="KW-1185">Reference proteome</keyword>
<dbReference type="PIRSF" id="PIRSF005859">
    <property type="entry name" value="PBR"/>
    <property type="match status" value="1"/>
</dbReference>
<dbReference type="GO" id="GO:0016020">
    <property type="term" value="C:membrane"/>
    <property type="evidence" value="ECO:0007669"/>
    <property type="project" value="UniProtKB-SubCell"/>
</dbReference>
<dbReference type="InterPro" id="IPR004307">
    <property type="entry name" value="TspO_MBR"/>
</dbReference>
<comment type="subcellular location">
    <subcellularLocation>
        <location evidence="1">Membrane</location>
        <topology evidence="1">Multi-pass membrane protein</topology>
    </subcellularLocation>
</comment>
<comment type="similarity">
    <text evidence="2">Belongs to the TspO/BZRP family.</text>
</comment>
<dbReference type="GO" id="GO:0033013">
    <property type="term" value="P:tetrapyrrole metabolic process"/>
    <property type="evidence" value="ECO:0007669"/>
    <property type="project" value="UniProtKB-ARBA"/>
</dbReference>
<dbReference type="EMBL" id="WSEK01000005">
    <property type="protein sequence ID" value="MVQ51425.1"/>
    <property type="molecule type" value="Genomic_DNA"/>
</dbReference>
<evidence type="ECO:0000256" key="1">
    <source>
        <dbReference type="ARBA" id="ARBA00004141"/>
    </source>
</evidence>
<dbReference type="PANTHER" id="PTHR10057:SF0">
    <property type="entry name" value="TRANSLOCATOR PROTEIN"/>
    <property type="match status" value="1"/>
</dbReference>
<dbReference type="FunFam" id="1.20.1260.100:FF:000001">
    <property type="entry name" value="translocator protein 2"/>
    <property type="match status" value="1"/>
</dbReference>
<organism evidence="7 8">
    <name type="scientific">Nocardioides agri</name>
    <dbReference type="NCBI Taxonomy" id="2682843"/>
    <lineage>
        <taxon>Bacteria</taxon>
        <taxon>Bacillati</taxon>
        <taxon>Actinomycetota</taxon>
        <taxon>Actinomycetes</taxon>
        <taxon>Propionibacteriales</taxon>
        <taxon>Nocardioidaceae</taxon>
        <taxon>Nocardioides</taxon>
    </lineage>
</organism>
<name>A0A6L6Y1I1_9ACTN</name>